<dbReference type="NCBIfam" id="TIGR01007">
    <property type="entry name" value="eps_fam"/>
    <property type="match status" value="1"/>
</dbReference>
<reference evidence="10 11" key="1">
    <citation type="submission" date="2024-02" db="EMBL/GenBank/DDBJ databases">
        <title>Seven novel Bacillus-like species.</title>
        <authorList>
            <person name="Liu G."/>
        </authorList>
    </citation>
    <scope>NUCLEOTIDE SEQUENCE [LARGE SCALE GENOMIC DNA]</scope>
    <source>
        <strain evidence="10 11">FJAT-52054</strain>
    </source>
</reference>
<dbReference type="SUPFAM" id="SSF52540">
    <property type="entry name" value="P-loop containing nucleoside triphosphate hydrolases"/>
    <property type="match status" value="1"/>
</dbReference>
<keyword evidence="6" id="KW-0067">ATP-binding</keyword>
<keyword evidence="11" id="KW-1185">Reference proteome</keyword>
<evidence type="ECO:0000256" key="3">
    <source>
        <dbReference type="ARBA" id="ARBA00022679"/>
    </source>
</evidence>
<dbReference type="Proteomes" id="UP001377337">
    <property type="component" value="Chromosome"/>
</dbReference>
<evidence type="ECO:0000256" key="8">
    <source>
        <dbReference type="ARBA" id="ARBA00051245"/>
    </source>
</evidence>
<evidence type="ECO:0000256" key="6">
    <source>
        <dbReference type="ARBA" id="ARBA00022840"/>
    </source>
</evidence>
<sequence length="235" mass="26055">MARKDRKQIFQFQNRSLISMNNPKSPIAEQYRTIRTNIEFSNVEGNLSSMLVTSSGPSEGKSTTSANLAVVFAQQGKKVLLIDADLRKPTAHFTFKLDNHTGLTNVLTKQMDLQDTVKPSGQDNLHLLTSGPIPPNPSELLASRNMRALLDEARKLYDLIVFDTPPVLAVTDAQVLANQVEGVVLVVSSGKTEIERAQKAKEQLHNANAKLLGVVLNNKKQEDSHYYYYYGGKKS</sequence>
<accession>A0ABZ2NG35</accession>
<keyword evidence="5 10" id="KW-0418">Kinase</keyword>
<keyword evidence="3 10" id="KW-0808">Transferase</keyword>
<comment type="similarity">
    <text evidence="1">Belongs to the CpsD/CapB family.</text>
</comment>
<dbReference type="EC" id="2.7.10.2" evidence="2"/>
<dbReference type="PANTHER" id="PTHR32309:SF13">
    <property type="entry name" value="FERRIC ENTEROBACTIN TRANSPORT PROTEIN FEPE"/>
    <property type="match status" value="1"/>
</dbReference>
<keyword evidence="7" id="KW-0829">Tyrosine-protein kinase</keyword>
<evidence type="ECO:0000256" key="1">
    <source>
        <dbReference type="ARBA" id="ARBA00007316"/>
    </source>
</evidence>
<dbReference type="InterPro" id="IPR005702">
    <property type="entry name" value="Wzc-like_C"/>
</dbReference>
<organism evidence="10 11">
    <name type="scientific">Metabacillus sediminis</name>
    <dbReference type="NCBI Taxonomy" id="3117746"/>
    <lineage>
        <taxon>Bacteria</taxon>
        <taxon>Bacillati</taxon>
        <taxon>Bacillota</taxon>
        <taxon>Bacilli</taxon>
        <taxon>Bacillales</taxon>
        <taxon>Bacillaceae</taxon>
        <taxon>Metabacillus</taxon>
    </lineage>
</organism>
<dbReference type="Pfam" id="PF13614">
    <property type="entry name" value="AAA_31"/>
    <property type="match status" value="1"/>
</dbReference>
<dbReference type="RefSeq" id="WP_338778818.1">
    <property type="nucleotide sequence ID" value="NZ_CP147407.1"/>
</dbReference>
<evidence type="ECO:0000256" key="7">
    <source>
        <dbReference type="ARBA" id="ARBA00023137"/>
    </source>
</evidence>
<evidence type="ECO:0000256" key="2">
    <source>
        <dbReference type="ARBA" id="ARBA00011903"/>
    </source>
</evidence>
<dbReference type="CDD" id="cd05387">
    <property type="entry name" value="BY-kinase"/>
    <property type="match status" value="1"/>
</dbReference>
<dbReference type="InterPro" id="IPR027417">
    <property type="entry name" value="P-loop_NTPase"/>
</dbReference>
<dbReference type="InterPro" id="IPR050445">
    <property type="entry name" value="Bact_polysacc_biosynth/exp"/>
</dbReference>
<proteinExistence type="inferred from homology"/>
<evidence type="ECO:0000313" key="10">
    <source>
        <dbReference type="EMBL" id="WXB96698.1"/>
    </source>
</evidence>
<comment type="catalytic activity">
    <reaction evidence="8">
        <text>L-tyrosyl-[protein] + ATP = O-phospho-L-tyrosyl-[protein] + ADP + H(+)</text>
        <dbReference type="Rhea" id="RHEA:10596"/>
        <dbReference type="Rhea" id="RHEA-COMP:10136"/>
        <dbReference type="Rhea" id="RHEA-COMP:20101"/>
        <dbReference type="ChEBI" id="CHEBI:15378"/>
        <dbReference type="ChEBI" id="CHEBI:30616"/>
        <dbReference type="ChEBI" id="CHEBI:46858"/>
        <dbReference type="ChEBI" id="CHEBI:61978"/>
        <dbReference type="ChEBI" id="CHEBI:456216"/>
        <dbReference type="EC" id="2.7.10.2"/>
    </reaction>
</comment>
<name>A0ABZ2NG35_9BACI</name>
<evidence type="ECO:0000259" key="9">
    <source>
        <dbReference type="Pfam" id="PF13614"/>
    </source>
</evidence>
<dbReference type="PANTHER" id="PTHR32309">
    <property type="entry name" value="TYROSINE-PROTEIN KINASE"/>
    <property type="match status" value="1"/>
</dbReference>
<gene>
    <name evidence="10" type="ORF">WCV65_19535</name>
</gene>
<evidence type="ECO:0000256" key="4">
    <source>
        <dbReference type="ARBA" id="ARBA00022741"/>
    </source>
</evidence>
<evidence type="ECO:0000256" key="5">
    <source>
        <dbReference type="ARBA" id="ARBA00022777"/>
    </source>
</evidence>
<feature type="domain" description="AAA" evidence="9">
    <location>
        <begin position="60"/>
        <end position="178"/>
    </location>
</feature>
<dbReference type="InterPro" id="IPR025669">
    <property type="entry name" value="AAA_dom"/>
</dbReference>
<dbReference type="Gene3D" id="3.40.50.300">
    <property type="entry name" value="P-loop containing nucleotide triphosphate hydrolases"/>
    <property type="match status" value="1"/>
</dbReference>
<keyword evidence="4" id="KW-0547">Nucleotide-binding</keyword>
<dbReference type="EMBL" id="CP147407">
    <property type="protein sequence ID" value="WXB96698.1"/>
    <property type="molecule type" value="Genomic_DNA"/>
</dbReference>
<evidence type="ECO:0000313" key="11">
    <source>
        <dbReference type="Proteomes" id="UP001377337"/>
    </source>
</evidence>
<protein>
    <recommendedName>
        <fullName evidence="2">non-specific protein-tyrosine kinase</fullName>
        <ecNumber evidence="2">2.7.10.2</ecNumber>
    </recommendedName>
</protein>
<dbReference type="GO" id="GO:0004715">
    <property type="term" value="F:non-membrane spanning protein tyrosine kinase activity"/>
    <property type="evidence" value="ECO:0007669"/>
    <property type="project" value="UniProtKB-EC"/>
</dbReference>